<evidence type="ECO:0000256" key="1">
    <source>
        <dbReference type="SAM" id="MobiDB-lite"/>
    </source>
</evidence>
<proteinExistence type="predicted"/>
<organism evidence="2 3">
    <name type="scientific">Phialocephala subalpina</name>
    <dbReference type="NCBI Taxonomy" id="576137"/>
    <lineage>
        <taxon>Eukaryota</taxon>
        <taxon>Fungi</taxon>
        <taxon>Dikarya</taxon>
        <taxon>Ascomycota</taxon>
        <taxon>Pezizomycotina</taxon>
        <taxon>Leotiomycetes</taxon>
        <taxon>Helotiales</taxon>
        <taxon>Mollisiaceae</taxon>
        <taxon>Phialocephala</taxon>
        <taxon>Phialocephala fortinii species complex</taxon>
    </lineage>
</organism>
<feature type="region of interest" description="Disordered" evidence="1">
    <location>
        <begin position="1"/>
        <end position="26"/>
    </location>
</feature>
<dbReference type="OrthoDB" id="674948at2759"/>
<reference evidence="2 3" key="1">
    <citation type="submission" date="2016-03" db="EMBL/GenBank/DDBJ databases">
        <authorList>
            <person name="Ploux O."/>
        </authorList>
    </citation>
    <scope>NUCLEOTIDE SEQUENCE [LARGE SCALE GENOMIC DNA]</scope>
    <source>
        <strain evidence="2 3">UAMH 11012</strain>
    </source>
</reference>
<dbReference type="STRING" id="576137.A0A1L7XRF0"/>
<name>A0A1L7XRF0_9HELO</name>
<accession>A0A1L7XRF0</accession>
<dbReference type="PANTHER" id="PTHR40129">
    <property type="entry name" value="KETOPANTOATE REDUCTASE N-TERMINAL DOMAIN-CONTAINING PROTEIN"/>
    <property type="match status" value="1"/>
</dbReference>
<keyword evidence="3" id="KW-1185">Reference proteome</keyword>
<evidence type="ECO:0000313" key="3">
    <source>
        <dbReference type="Proteomes" id="UP000184330"/>
    </source>
</evidence>
<evidence type="ECO:0000313" key="2">
    <source>
        <dbReference type="EMBL" id="CZR67610.1"/>
    </source>
</evidence>
<sequence length="318" mass="36145">MVGTPPSLGKQPSIDQNPQGGGPDNMTSKEVSMLIFGLGWTSNYLVPKLNKEKISYAGTTTTGRDGSYKFKFSYDPALDPSSSSSEDLEQYRVLPTAETLLITFPIKGKEAIKYFLDSYQKTHDKKNDYHVILLGSTGIWSIEGQEQWVTRHSKYDTKDARAEVEDWLTERGGCALNLSGLWGGERNVKHWIDRVASSKEQLKTKNSLHMIHGEDVARAIIAVHGQWNDGKGSRWMLTDMVVYDWWELILGFGGELDSQNQNDERARKQLKWVGELMRENDVRALPRSMEQLGRCYDTREFWKTFGLMPTRARLSSVP</sequence>
<dbReference type="Gene3D" id="3.40.50.720">
    <property type="entry name" value="NAD(P)-binding Rossmann-like Domain"/>
    <property type="match status" value="1"/>
</dbReference>
<protein>
    <submittedName>
        <fullName evidence="2">Uncharacterized protein</fullName>
    </submittedName>
</protein>
<dbReference type="AlphaFoldDB" id="A0A1L7XRF0"/>
<dbReference type="EMBL" id="FJOG01000045">
    <property type="protein sequence ID" value="CZR67610.1"/>
    <property type="molecule type" value="Genomic_DNA"/>
</dbReference>
<gene>
    <name evidence="2" type="ORF">PAC_17509</name>
</gene>
<dbReference type="Proteomes" id="UP000184330">
    <property type="component" value="Unassembled WGS sequence"/>
</dbReference>
<dbReference type="PANTHER" id="PTHR40129:SF2">
    <property type="entry name" value="KETOPANTOATE REDUCTASE N-TERMINAL DOMAIN-CONTAINING PROTEIN"/>
    <property type="match status" value="1"/>
</dbReference>